<proteinExistence type="predicted"/>
<dbReference type="InterPro" id="IPR043502">
    <property type="entry name" value="DNA/RNA_pol_sf"/>
</dbReference>
<dbReference type="OrthoDB" id="5872352at2759"/>
<dbReference type="STRING" id="29172.A0A0D8XAY7"/>
<evidence type="ECO:0008006" key="3">
    <source>
        <dbReference type="Google" id="ProtNLM"/>
    </source>
</evidence>
<protein>
    <recommendedName>
        <fullName evidence="3">Peptidase aspartic putative domain-containing protein</fullName>
    </recommendedName>
</protein>
<gene>
    <name evidence="1" type="ORF">DICVIV_13232</name>
</gene>
<dbReference type="AlphaFoldDB" id="A0A0D8XAY7"/>
<name>A0A0D8XAY7_DICVI</name>
<sequence length="281" mass="32284">MRFLQDNNINLSIDPRIESIQPQILLGCSDLFDLLEDERAKNKRLPSGLRLIFSKLGYLIAGCNRKRKTMSENNIILATEITPIPQETAKHQSWDEFCTFESSGVQEFSGSNAEERRQQNAAVWEQFEKTIQKREDGYYVRLPWKENANTLPPNKSMAIQRLQSTINKLTTNPVLFQEYHETIIQQLNRGIIEEVKETNSLTKKNNEIIHYLPHQAVITPNKETTKLRIVYDASAHPKNAPSLNDVLHQGPVFLPQICDILLRFRTGNVAIISDVEKAFLQ</sequence>
<reference evidence="1 2" key="1">
    <citation type="submission" date="2013-11" db="EMBL/GenBank/DDBJ databases">
        <title>Draft genome of the bovine lungworm Dictyocaulus viviparus.</title>
        <authorList>
            <person name="Mitreva M."/>
        </authorList>
    </citation>
    <scope>NUCLEOTIDE SEQUENCE [LARGE SCALE GENOMIC DNA]</scope>
    <source>
        <strain evidence="1 2">HannoverDv2000</strain>
    </source>
</reference>
<feature type="non-terminal residue" evidence="1">
    <location>
        <position position="281"/>
    </location>
</feature>
<dbReference type="SUPFAM" id="SSF56672">
    <property type="entry name" value="DNA/RNA polymerases"/>
    <property type="match status" value="1"/>
</dbReference>
<accession>A0A0D8XAY7</accession>
<dbReference type="PANTHER" id="PTHR47331">
    <property type="entry name" value="PHD-TYPE DOMAIN-CONTAINING PROTEIN"/>
    <property type="match status" value="1"/>
</dbReference>
<dbReference type="PANTHER" id="PTHR47331:SF1">
    <property type="entry name" value="GAG-LIKE PROTEIN"/>
    <property type="match status" value="1"/>
</dbReference>
<evidence type="ECO:0000313" key="2">
    <source>
        <dbReference type="Proteomes" id="UP000053766"/>
    </source>
</evidence>
<dbReference type="EMBL" id="KN717009">
    <property type="protein sequence ID" value="KJH40804.1"/>
    <property type="molecule type" value="Genomic_DNA"/>
</dbReference>
<evidence type="ECO:0000313" key="1">
    <source>
        <dbReference type="EMBL" id="KJH40804.1"/>
    </source>
</evidence>
<organism evidence="1 2">
    <name type="scientific">Dictyocaulus viviparus</name>
    <name type="common">Bovine lungworm</name>
    <dbReference type="NCBI Taxonomy" id="29172"/>
    <lineage>
        <taxon>Eukaryota</taxon>
        <taxon>Metazoa</taxon>
        <taxon>Ecdysozoa</taxon>
        <taxon>Nematoda</taxon>
        <taxon>Chromadorea</taxon>
        <taxon>Rhabditida</taxon>
        <taxon>Rhabditina</taxon>
        <taxon>Rhabditomorpha</taxon>
        <taxon>Strongyloidea</taxon>
        <taxon>Metastrongylidae</taxon>
        <taxon>Dictyocaulus</taxon>
    </lineage>
</organism>
<keyword evidence="2" id="KW-1185">Reference proteome</keyword>
<dbReference type="Proteomes" id="UP000053766">
    <property type="component" value="Unassembled WGS sequence"/>
</dbReference>
<reference evidence="2" key="2">
    <citation type="journal article" date="2016" name="Sci. Rep.">
        <title>Dictyocaulus viviparus genome, variome and transcriptome elucidate lungworm biology and support future intervention.</title>
        <authorList>
            <person name="McNulty S.N."/>
            <person name="Strube C."/>
            <person name="Rosa B.A."/>
            <person name="Martin J.C."/>
            <person name="Tyagi R."/>
            <person name="Choi Y.J."/>
            <person name="Wang Q."/>
            <person name="Hallsworth Pepin K."/>
            <person name="Zhang X."/>
            <person name="Ozersky P."/>
            <person name="Wilson R.K."/>
            <person name="Sternberg P.W."/>
            <person name="Gasser R.B."/>
            <person name="Mitreva M."/>
        </authorList>
    </citation>
    <scope>NUCLEOTIDE SEQUENCE [LARGE SCALE GENOMIC DNA]</scope>
    <source>
        <strain evidence="2">HannoverDv2000</strain>
    </source>
</reference>